<sequence>MKLFEYIDFMQQPYDIFYTDSTHSPLHWHYYSEILYIIRGSIKIVCNNKEKILKQGDVCYCYPLQLHEVRKNKNETDEIKYAVIKFNIHTVHIPKAYLQKMYDYFVRRTADNDFCLVINEDKSHETIGNIISHIVAEYEKKDAMYMLAVQSGIHMLLIEIARNVEKSGIMQREKHTDISLSCYHILEYIDTHSAEPLEVQQLAEMCHMSYSNFARLFRENYGRSCKEYIKYIRLNKAQDLLLNSDYDLDYIAQETGFFDCSHFIQTYKKWRGITPKQERMQNREVL</sequence>
<dbReference type="AlphaFoldDB" id="U2LCL6"/>
<evidence type="ECO:0000256" key="3">
    <source>
        <dbReference type="ARBA" id="ARBA00023163"/>
    </source>
</evidence>
<name>U2LCL6_9FIRM</name>
<dbReference type="PATRIC" id="fig|411473.3.peg.2837"/>
<evidence type="ECO:0000256" key="1">
    <source>
        <dbReference type="ARBA" id="ARBA00023015"/>
    </source>
</evidence>
<dbReference type="PROSITE" id="PS00041">
    <property type="entry name" value="HTH_ARAC_FAMILY_1"/>
    <property type="match status" value="1"/>
</dbReference>
<dbReference type="STRING" id="411473.RUMCAL_03376"/>
<reference evidence="5 6" key="1">
    <citation type="submission" date="2013-07" db="EMBL/GenBank/DDBJ databases">
        <authorList>
            <person name="Weinstock G."/>
            <person name="Sodergren E."/>
            <person name="Wylie T."/>
            <person name="Fulton L."/>
            <person name="Fulton R."/>
            <person name="Fronick C."/>
            <person name="O'Laughlin M."/>
            <person name="Godfrey J."/>
            <person name="Miner T."/>
            <person name="Herter B."/>
            <person name="Appelbaum E."/>
            <person name="Cordes M."/>
            <person name="Lek S."/>
            <person name="Wollam A."/>
            <person name="Pepin K.H."/>
            <person name="Palsikar V.B."/>
            <person name="Mitreva M."/>
            <person name="Wilson R.K."/>
        </authorList>
    </citation>
    <scope>NUCLEOTIDE SEQUENCE [LARGE SCALE GENOMIC DNA]</scope>
    <source>
        <strain evidence="5 6">ATCC 27760</strain>
    </source>
</reference>
<dbReference type="InterPro" id="IPR018062">
    <property type="entry name" value="HTH_AraC-typ_CS"/>
</dbReference>
<dbReference type="EMBL" id="AWVF01000449">
    <property type="protein sequence ID" value="ERJ87214.1"/>
    <property type="molecule type" value="Genomic_DNA"/>
</dbReference>
<dbReference type="eggNOG" id="COG1917">
    <property type="taxonomic scope" value="Bacteria"/>
</dbReference>
<dbReference type="HOGENOM" id="CLU_000445_88_3_9"/>
<dbReference type="InterPro" id="IPR018060">
    <property type="entry name" value="HTH_AraC"/>
</dbReference>
<dbReference type="OrthoDB" id="9772063at2"/>
<dbReference type="eggNOG" id="COG2207">
    <property type="taxonomic scope" value="Bacteria"/>
</dbReference>
<evidence type="ECO:0000256" key="2">
    <source>
        <dbReference type="ARBA" id="ARBA00023125"/>
    </source>
</evidence>
<comment type="caution">
    <text evidence="5">The sequence shown here is derived from an EMBL/GenBank/DDBJ whole genome shotgun (WGS) entry which is preliminary data.</text>
</comment>
<dbReference type="SMART" id="SM00342">
    <property type="entry name" value="HTH_ARAC"/>
    <property type="match status" value="1"/>
</dbReference>
<evidence type="ECO:0000259" key="4">
    <source>
        <dbReference type="PROSITE" id="PS01124"/>
    </source>
</evidence>
<feature type="domain" description="HTH araC/xylS-type" evidence="4">
    <location>
        <begin position="183"/>
        <end position="281"/>
    </location>
</feature>
<dbReference type="InterPro" id="IPR013096">
    <property type="entry name" value="Cupin_2"/>
</dbReference>
<dbReference type="Gene3D" id="2.60.120.10">
    <property type="entry name" value="Jelly Rolls"/>
    <property type="match status" value="1"/>
</dbReference>
<evidence type="ECO:0000313" key="6">
    <source>
        <dbReference type="Proteomes" id="UP000016662"/>
    </source>
</evidence>
<organism evidence="5 6">
    <name type="scientific">Ruminococcus callidus ATCC 27760</name>
    <dbReference type="NCBI Taxonomy" id="411473"/>
    <lineage>
        <taxon>Bacteria</taxon>
        <taxon>Bacillati</taxon>
        <taxon>Bacillota</taxon>
        <taxon>Clostridia</taxon>
        <taxon>Eubacteriales</taxon>
        <taxon>Oscillospiraceae</taxon>
        <taxon>Ruminococcus</taxon>
    </lineage>
</organism>
<dbReference type="InterPro" id="IPR009057">
    <property type="entry name" value="Homeodomain-like_sf"/>
</dbReference>
<accession>U2LCL6</accession>
<dbReference type="GO" id="GO:0043565">
    <property type="term" value="F:sequence-specific DNA binding"/>
    <property type="evidence" value="ECO:0007669"/>
    <property type="project" value="InterPro"/>
</dbReference>
<dbReference type="SUPFAM" id="SSF46689">
    <property type="entry name" value="Homeodomain-like"/>
    <property type="match status" value="2"/>
</dbReference>
<keyword evidence="3" id="KW-0804">Transcription</keyword>
<dbReference type="InterPro" id="IPR037923">
    <property type="entry name" value="HTH-like"/>
</dbReference>
<dbReference type="Gene3D" id="1.10.10.60">
    <property type="entry name" value="Homeodomain-like"/>
    <property type="match status" value="2"/>
</dbReference>
<gene>
    <name evidence="5" type="ORF">RUMCAL_03376</name>
</gene>
<protein>
    <submittedName>
        <fullName evidence="5">Transcriptional regulator, AraC family</fullName>
    </submittedName>
</protein>
<dbReference type="SUPFAM" id="SSF51215">
    <property type="entry name" value="Regulatory protein AraC"/>
    <property type="match status" value="1"/>
</dbReference>
<dbReference type="PANTHER" id="PTHR43280:SF2">
    <property type="entry name" value="HTH-TYPE TRANSCRIPTIONAL REGULATOR EXSA"/>
    <property type="match status" value="1"/>
</dbReference>
<proteinExistence type="predicted"/>
<keyword evidence="1" id="KW-0805">Transcription regulation</keyword>
<evidence type="ECO:0000313" key="5">
    <source>
        <dbReference type="EMBL" id="ERJ87214.1"/>
    </source>
</evidence>
<dbReference type="PANTHER" id="PTHR43280">
    <property type="entry name" value="ARAC-FAMILY TRANSCRIPTIONAL REGULATOR"/>
    <property type="match status" value="1"/>
</dbReference>
<dbReference type="Proteomes" id="UP000016662">
    <property type="component" value="Unassembled WGS sequence"/>
</dbReference>
<dbReference type="Pfam" id="PF07883">
    <property type="entry name" value="Cupin_2"/>
    <property type="match status" value="1"/>
</dbReference>
<dbReference type="InterPro" id="IPR014710">
    <property type="entry name" value="RmlC-like_jellyroll"/>
</dbReference>
<dbReference type="GO" id="GO:0003700">
    <property type="term" value="F:DNA-binding transcription factor activity"/>
    <property type="evidence" value="ECO:0007669"/>
    <property type="project" value="InterPro"/>
</dbReference>
<dbReference type="Pfam" id="PF12833">
    <property type="entry name" value="HTH_18"/>
    <property type="match status" value="1"/>
</dbReference>
<dbReference type="PROSITE" id="PS01124">
    <property type="entry name" value="HTH_ARAC_FAMILY_2"/>
    <property type="match status" value="1"/>
</dbReference>
<keyword evidence="2" id="KW-0238">DNA-binding</keyword>
<keyword evidence="6" id="KW-1185">Reference proteome</keyword>